<organism evidence="2 3">
    <name type="scientific">Ancylobacter aquaticus</name>
    <dbReference type="NCBI Taxonomy" id="100"/>
    <lineage>
        <taxon>Bacteria</taxon>
        <taxon>Pseudomonadati</taxon>
        <taxon>Pseudomonadota</taxon>
        <taxon>Alphaproteobacteria</taxon>
        <taxon>Hyphomicrobiales</taxon>
        <taxon>Xanthobacteraceae</taxon>
        <taxon>Ancylobacter</taxon>
    </lineage>
</organism>
<keyword evidence="1" id="KW-1133">Transmembrane helix</keyword>
<dbReference type="Proteomes" id="UP000295030">
    <property type="component" value="Unassembled WGS sequence"/>
</dbReference>
<protein>
    <submittedName>
        <fullName evidence="2">Uncharacterized protein</fullName>
    </submittedName>
</protein>
<keyword evidence="1" id="KW-0812">Transmembrane</keyword>
<comment type="caution">
    <text evidence="2">The sequence shown here is derived from an EMBL/GenBank/DDBJ whole genome shotgun (WGS) entry which is preliminary data.</text>
</comment>
<feature type="transmembrane region" description="Helical" evidence="1">
    <location>
        <begin position="102"/>
        <end position="121"/>
    </location>
</feature>
<keyword evidence="3" id="KW-1185">Reference proteome</keyword>
<dbReference type="AlphaFoldDB" id="A0A4R1I705"/>
<reference evidence="2 3" key="1">
    <citation type="submission" date="2019-03" db="EMBL/GenBank/DDBJ databases">
        <title>Genomic Encyclopedia of Type Strains, Phase IV (KMG-IV): sequencing the most valuable type-strain genomes for metagenomic binning, comparative biology and taxonomic classification.</title>
        <authorList>
            <person name="Goeker M."/>
        </authorList>
    </citation>
    <scope>NUCLEOTIDE SEQUENCE [LARGE SCALE GENOMIC DNA]</scope>
    <source>
        <strain evidence="2 3">DSM 101</strain>
    </source>
</reference>
<proteinExistence type="predicted"/>
<evidence type="ECO:0000256" key="1">
    <source>
        <dbReference type="SAM" id="Phobius"/>
    </source>
</evidence>
<name>A0A4R1I705_ANCAQ</name>
<feature type="transmembrane region" description="Helical" evidence="1">
    <location>
        <begin position="127"/>
        <end position="144"/>
    </location>
</feature>
<dbReference type="RefSeq" id="WP_131834401.1">
    <property type="nucleotide sequence ID" value="NZ_SMFY01000001.1"/>
</dbReference>
<evidence type="ECO:0000313" key="2">
    <source>
        <dbReference type="EMBL" id="TCK31164.1"/>
    </source>
</evidence>
<keyword evidence="1" id="KW-0472">Membrane</keyword>
<accession>A0A4R1I705</accession>
<evidence type="ECO:0000313" key="3">
    <source>
        <dbReference type="Proteomes" id="UP000295030"/>
    </source>
</evidence>
<dbReference type="OrthoDB" id="653003at2"/>
<dbReference type="EMBL" id="SMFY01000001">
    <property type="protein sequence ID" value="TCK31164.1"/>
    <property type="molecule type" value="Genomic_DNA"/>
</dbReference>
<sequence>MAKRREGQIDLRVDDPQQLLDMLDPFPFRERGLDGEVDAYICEHAEDVPAEVPLAITVHLPAAQAQGALAQSLPGIVSEHFHQQAEQRGSELSRLFAQGRKALLIGLVVLGLCLVVGQSLVNLFPESRLAGVVMEGLVILGWVANWRPMEIFLFDWWPLVQERRLYHRLAKAQVKIAAQPPDS</sequence>
<gene>
    <name evidence="2" type="ORF">EV667_1270</name>
</gene>